<reference evidence="1" key="1">
    <citation type="journal article" date="2021" name="Front. Microbiol.">
        <title>Cellular and Genomic Properties of Haloferax gibbonsii LR2-5, the Host of Euryarchaeal Virus HFTV1.</title>
        <authorList>
            <person name="Tittes C."/>
            <person name="Schwarzer S."/>
            <person name="Pfeiffer F."/>
            <person name="Dyall-Smith M."/>
            <person name="Rodriguez-Franco M."/>
            <person name="Oksanen H.M."/>
            <person name="Quax T.E.F."/>
        </authorList>
    </citation>
    <scope>NUCLEOTIDE SEQUENCE</scope>
    <source>
        <strain evidence="1">LR2-5</strain>
    </source>
</reference>
<evidence type="ECO:0000313" key="2">
    <source>
        <dbReference type="Proteomes" id="UP000663064"/>
    </source>
</evidence>
<accession>A0A871BFD9</accession>
<dbReference type="AlphaFoldDB" id="A0A871BFD9"/>
<dbReference type="Proteomes" id="UP000663064">
    <property type="component" value="Chromosome"/>
</dbReference>
<gene>
    <name evidence="1" type="ORF">HfgLR_08430</name>
</gene>
<dbReference type="EMBL" id="CP063205">
    <property type="protein sequence ID" value="QOS11827.1"/>
    <property type="molecule type" value="Genomic_DNA"/>
</dbReference>
<name>A0A871BFD9_HALGI</name>
<proteinExistence type="predicted"/>
<protein>
    <submittedName>
        <fullName evidence="1">Uncharacterized protein</fullName>
    </submittedName>
</protein>
<evidence type="ECO:0000313" key="1">
    <source>
        <dbReference type="EMBL" id="QOS11827.1"/>
    </source>
</evidence>
<organism evidence="1 2">
    <name type="scientific">Haloferax gibbonsii</name>
    <dbReference type="NCBI Taxonomy" id="35746"/>
    <lineage>
        <taxon>Archaea</taxon>
        <taxon>Methanobacteriati</taxon>
        <taxon>Methanobacteriota</taxon>
        <taxon>Stenosarchaea group</taxon>
        <taxon>Halobacteria</taxon>
        <taxon>Halobacteriales</taxon>
        <taxon>Haloferacaceae</taxon>
        <taxon>Haloferax</taxon>
    </lineage>
</organism>
<sequence length="237" mass="27078">MTENLPTLDVTAPSTRAFEVAETLLRGFHFQDMRETHLLSCDFDAAMTAAERAVHHMSEAFVAEFPDVPAERAEHAGELFMRALFLQDEIENRDAFDACFEHDVPPGAFVSSVPDDSESDAINDDPRWRDVRELLGTVCDELDINPEYATLHTRFWRLHGQEVDGWETVARRAHRIKVARMAPSADGKTIDNLAQYFVVGVTRHDEWVRESPERDVSSAIDIVAHYYQRLFDLRDES</sequence>